<feature type="transmembrane region" description="Helical" evidence="2">
    <location>
        <begin position="501"/>
        <end position="521"/>
    </location>
</feature>
<dbReference type="AlphaFoldDB" id="A0A7S4A9N3"/>
<dbReference type="Gene3D" id="2.60.120.380">
    <property type="match status" value="1"/>
</dbReference>
<keyword evidence="2" id="KW-0472">Membrane</keyword>
<evidence type="ECO:0000256" key="2">
    <source>
        <dbReference type="SAM" id="Phobius"/>
    </source>
</evidence>
<evidence type="ECO:0000313" key="3">
    <source>
        <dbReference type="EMBL" id="CAE0708129.1"/>
    </source>
</evidence>
<dbReference type="EMBL" id="HBIX01001113">
    <property type="protein sequence ID" value="CAE0708129.1"/>
    <property type="molecule type" value="Transcribed_RNA"/>
</dbReference>
<evidence type="ECO:0000256" key="1">
    <source>
        <dbReference type="SAM" id="MobiDB-lite"/>
    </source>
</evidence>
<reference evidence="3" key="1">
    <citation type="submission" date="2021-01" db="EMBL/GenBank/DDBJ databases">
        <authorList>
            <person name="Corre E."/>
            <person name="Pelletier E."/>
            <person name="Niang G."/>
            <person name="Scheremetjew M."/>
            <person name="Finn R."/>
            <person name="Kale V."/>
            <person name="Holt S."/>
            <person name="Cochrane G."/>
            <person name="Meng A."/>
            <person name="Brown T."/>
            <person name="Cohen L."/>
        </authorList>
    </citation>
    <scope>NUCLEOTIDE SEQUENCE</scope>
    <source>
        <strain evidence="3">10249 10 AB</strain>
    </source>
</reference>
<proteinExistence type="predicted"/>
<organism evidence="3">
    <name type="scientific">Pseudo-nitzschia australis</name>
    <dbReference type="NCBI Taxonomy" id="44445"/>
    <lineage>
        <taxon>Eukaryota</taxon>
        <taxon>Sar</taxon>
        <taxon>Stramenopiles</taxon>
        <taxon>Ochrophyta</taxon>
        <taxon>Bacillariophyta</taxon>
        <taxon>Bacillariophyceae</taxon>
        <taxon>Bacillariophycidae</taxon>
        <taxon>Bacillariales</taxon>
        <taxon>Bacillariaceae</taxon>
        <taxon>Pseudo-nitzschia</taxon>
    </lineage>
</organism>
<keyword evidence="2" id="KW-1133">Transmembrane helix</keyword>
<keyword evidence="2" id="KW-0812">Transmembrane</keyword>
<feature type="region of interest" description="Disordered" evidence="1">
    <location>
        <begin position="459"/>
        <end position="492"/>
    </location>
</feature>
<gene>
    <name evidence="3" type="ORF">PAUS00366_LOCUS849</name>
</gene>
<evidence type="ECO:0008006" key="4">
    <source>
        <dbReference type="Google" id="ProtNLM"/>
    </source>
</evidence>
<sequence length="1223" mass="132382">MKTKTSSNVRNIRKAFEKDFLSPVGKHYKNGSNSPLDRTVAETPSPAGTGMFTPASLRVRALPSTASKPSIALKLKSFDESSPIKSPEKPFDEESPVGKCEVKRDIESTRDEENIDIQGEKTTQYVRYLNQITKSGVSSPERVSESLESKSKVTAPIPFLYTGSPEQVILSPLATNVSLSDEIAMAEKIGMAERLASVPESQQQTIMMQSFSPPEKVASEVDVLQFVASPTSPVRRISMPSYRESVNKVVATPTSVEEEDIESVKPHSLFRSAKKDEEIRSSDKLDQILAREISDAVEAAANESKLYKSISVEESFLTEVTPEGEPGALDSKPLWKTFDSTTMLEEEAEEPFDCTNDSAIDNLLESDQLKILEEGKSEKKSERSFVSKILRNPNIKIKGTKTKKAQKGSSILTPDQLIETMKILRDSNIQSSVSEMYAFDEKSTGEDFDDEPFAPLTFNAGAKNDDMTGRSGRTIQTGSPRNVERGSFSDEEGRRDRTRTALYICILIALVICGVVASVFISRALTLRSKEESNSGDSNSNTWDDDAVTAIVTASPTEYMKDSNVFEGSKTVACENAVPITEMDRAYYGSNWKAFWDPTIDTCGDQMSTGYAVWYSFTTNSSKLVEASTCNNADFDTQITVMSGSCSETACISYNDQGCGDQSLVKWYAEADTTYYIMVHGYREASGTFGLTLSEAFQNDQCDNAVKFEEESVLAGTTAGASSFVQPPQCGDVDLSDSGVWYIVANVSGFFRAELLHGFTDFLGQVSVYQSMGDSNSGCNALVCEKGSSTDNVMWLAEATKTYYVYVNGKSGIAGDFDLFLGHNKAASCNFGTRIDSNSLGYLASTTGLNPQNVESCGYAGYHTAPGLWFSVVGTGDVFEASTCGSLLDLDTQISVFGNGCDSLECIGGTGQDYPCDEKGSITWNTEIGEIYYVYVSGRSGRVGDFTLNINHVPVADGLTCDGSLILEQGSESLQLNTATAPLVPVDRCSGSNAVQGVWYKIVGTGLTMTFSVCNDETDFDARISIFTGSCNGLSCIAHTEDRCGENDEIMITTHVGETYYLFVHGADSSSFGNYLLTIGETEINDSCKKASTLDVSSSAQYFGSTLSAQKNSAIGCSGDALSESNALWYAFMGTGDIVTISTCSYLTDFDTDVHIFSGSCSNFECVSDADNGYAVKGCGQQSSISFQSITDQLYYARIGGNSASDAGSFVLEVNPKSTFFGP</sequence>
<feature type="compositionally biased region" description="Polar residues" evidence="1">
    <location>
        <begin position="471"/>
        <end position="480"/>
    </location>
</feature>
<protein>
    <recommendedName>
        <fullName evidence="4">Peptidase C-terminal archaeal/bacterial domain-containing protein</fullName>
    </recommendedName>
</protein>
<feature type="compositionally biased region" description="Basic and acidic residues" evidence="1">
    <location>
        <begin position="482"/>
        <end position="492"/>
    </location>
</feature>
<feature type="region of interest" description="Disordered" evidence="1">
    <location>
        <begin position="23"/>
        <end position="52"/>
    </location>
</feature>
<feature type="region of interest" description="Disordered" evidence="1">
    <location>
        <begin position="79"/>
        <end position="99"/>
    </location>
</feature>
<accession>A0A7S4A9N3</accession>
<name>A0A7S4A9N3_9STRA</name>